<gene>
    <name evidence="7" type="ORF">ACFQXB_12190</name>
</gene>
<keyword evidence="2" id="KW-0560">Oxidoreductase</keyword>
<organism evidence="7 8">
    <name type="scientific">Plastorhodobacter daqingensis</name>
    <dbReference type="NCBI Taxonomy" id="1387281"/>
    <lineage>
        <taxon>Bacteria</taxon>
        <taxon>Pseudomonadati</taxon>
        <taxon>Pseudomonadota</taxon>
        <taxon>Alphaproteobacteria</taxon>
        <taxon>Rhodobacterales</taxon>
        <taxon>Paracoccaceae</taxon>
        <taxon>Plastorhodobacter</taxon>
    </lineage>
</organism>
<dbReference type="CDD" id="cd03023">
    <property type="entry name" value="DsbA_Com1_like"/>
    <property type="match status" value="1"/>
</dbReference>
<dbReference type="InterPro" id="IPR036249">
    <property type="entry name" value="Thioredoxin-like_sf"/>
</dbReference>
<dbReference type="Pfam" id="PF01323">
    <property type="entry name" value="DSBA"/>
    <property type="match status" value="1"/>
</dbReference>
<feature type="domain" description="Thioredoxin" evidence="6">
    <location>
        <begin position="58"/>
        <end position="253"/>
    </location>
</feature>
<feature type="signal peptide" evidence="5">
    <location>
        <begin position="1"/>
        <end position="21"/>
    </location>
</feature>
<dbReference type="PANTHER" id="PTHR13887:SF14">
    <property type="entry name" value="DISULFIDE BOND FORMATION PROTEIN D"/>
    <property type="match status" value="1"/>
</dbReference>
<dbReference type="InterPro" id="IPR041205">
    <property type="entry name" value="ScsC_N"/>
</dbReference>
<dbReference type="Gene3D" id="3.40.30.10">
    <property type="entry name" value="Glutaredoxin"/>
    <property type="match status" value="1"/>
</dbReference>
<evidence type="ECO:0000256" key="1">
    <source>
        <dbReference type="ARBA" id="ARBA00022729"/>
    </source>
</evidence>
<evidence type="ECO:0000256" key="3">
    <source>
        <dbReference type="ARBA" id="ARBA00023157"/>
    </source>
</evidence>
<keyword evidence="1 5" id="KW-0732">Signal</keyword>
<accession>A0ABW2ULX3</accession>
<evidence type="ECO:0000256" key="4">
    <source>
        <dbReference type="ARBA" id="ARBA00023284"/>
    </source>
</evidence>
<keyword evidence="3" id="KW-1015">Disulfide bond</keyword>
<evidence type="ECO:0000259" key="6">
    <source>
        <dbReference type="PROSITE" id="PS51352"/>
    </source>
</evidence>
<dbReference type="Pfam" id="PF18312">
    <property type="entry name" value="ScsC_N"/>
    <property type="match status" value="1"/>
</dbReference>
<reference evidence="8" key="1">
    <citation type="journal article" date="2019" name="Int. J. Syst. Evol. Microbiol.">
        <title>The Global Catalogue of Microorganisms (GCM) 10K type strain sequencing project: providing services to taxonomists for standard genome sequencing and annotation.</title>
        <authorList>
            <consortium name="The Broad Institute Genomics Platform"/>
            <consortium name="The Broad Institute Genome Sequencing Center for Infectious Disease"/>
            <person name="Wu L."/>
            <person name="Ma J."/>
        </authorList>
    </citation>
    <scope>NUCLEOTIDE SEQUENCE [LARGE SCALE GENOMIC DNA]</scope>
    <source>
        <strain evidence="8">CGMCC 1.12750</strain>
    </source>
</reference>
<proteinExistence type="predicted"/>
<feature type="chain" id="PRO_5047147477" evidence="5">
    <location>
        <begin position="22"/>
        <end position="254"/>
    </location>
</feature>
<dbReference type="Proteomes" id="UP001596516">
    <property type="component" value="Unassembled WGS sequence"/>
</dbReference>
<evidence type="ECO:0000256" key="2">
    <source>
        <dbReference type="ARBA" id="ARBA00023002"/>
    </source>
</evidence>
<dbReference type="PROSITE" id="PS51352">
    <property type="entry name" value="THIOREDOXIN_2"/>
    <property type="match status" value="1"/>
</dbReference>
<evidence type="ECO:0000256" key="5">
    <source>
        <dbReference type="SAM" id="SignalP"/>
    </source>
</evidence>
<keyword evidence="8" id="KW-1185">Reference proteome</keyword>
<dbReference type="EMBL" id="JBHTFQ010000006">
    <property type="protein sequence ID" value="MFC7704956.1"/>
    <property type="molecule type" value="Genomic_DNA"/>
</dbReference>
<sequence>MTSSRLTLGLASGLVAGLALAAPADAFDIGAMSAPEREAFGEAVRSYLMENPEVLVEAITVLEQRQFAQAAENDGALIAMNRDAILDDGHSWVGGNLEGDVTLVEFVDYRCGFCRRAHPEVEALIAQDGNIRLILKEFPILGEQSTLASRFAVAVQQQAGDDSYKAAHDALMELRGDVTIPTLERLAGELGLDAPAVIAHMNAESVSEVLRANHQLAERLRISGTPTFILEDQMLRGYLPLEGMQEMVAAVRDN</sequence>
<evidence type="ECO:0000313" key="7">
    <source>
        <dbReference type="EMBL" id="MFC7704956.1"/>
    </source>
</evidence>
<protein>
    <submittedName>
        <fullName evidence="7">DsbA family protein</fullName>
    </submittedName>
</protein>
<dbReference type="SUPFAM" id="SSF52833">
    <property type="entry name" value="Thioredoxin-like"/>
    <property type="match status" value="1"/>
</dbReference>
<keyword evidence="4" id="KW-0676">Redox-active center</keyword>
<dbReference type="PANTHER" id="PTHR13887">
    <property type="entry name" value="GLUTATHIONE S-TRANSFERASE KAPPA"/>
    <property type="match status" value="1"/>
</dbReference>
<dbReference type="RefSeq" id="WP_377403975.1">
    <property type="nucleotide sequence ID" value="NZ_JBHTFQ010000006.1"/>
</dbReference>
<evidence type="ECO:0000313" key="8">
    <source>
        <dbReference type="Proteomes" id="UP001596516"/>
    </source>
</evidence>
<name>A0ABW2ULX3_9RHOB</name>
<comment type="caution">
    <text evidence="7">The sequence shown here is derived from an EMBL/GenBank/DDBJ whole genome shotgun (WGS) entry which is preliminary data.</text>
</comment>
<dbReference type="InterPro" id="IPR001853">
    <property type="entry name" value="DSBA-like_thioredoxin_dom"/>
</dbReference>
<dbReference type="InterPro" id="IPR013766">
    <property type="entry name" value="Thioredoxin_domain"/>
</dbReference>